<proteinExistence type="predicted"/>
<gene>
    <name evidence="2" type="ORF">FIBSPDRAFT_936273</name>
</gene>
<accession>A0A166CD45</accession>
<dbReference type="AlphaFoldDB" id="A0A166CD45"/>
<name>A0A166CD45_9AGAM</name>
<dbReference type="Proteomes" id="UP000076532">
    <property type="component" value="Unassembled WGS sequence"/>
</dbReference>
<dbReference type="EMBL" id="KV417631">
    <property type="protein sequence ID" value="KZP13537.1"/>
    <property type="molecule type" value="Genomic_DNA"/>
</dbReference>
<keyword evidence="3" id="KW-1185">Reference proteome</keyword>
<feature type="region of interest" description="Disordered" evidence="1">
    <location>
        <begin position="299"/>
        <end position="331"/>
    </location>
</feature>
<evidence type="ECO:0000313" key="2">
    <source>
        <dbReference type="EMBL" id="KZP13537.1"/>
    </source>
</evidence>
<feature type="region of interest" description="Disordered" evidence="1">
    <location>
        <begin position="136"/>
        <end position="162"/>
    </location>
</feature>
<sequence length="331" mass="36285">MSTLISSAGSASHIKECDDLSSACSVDALQVDLSDGKMKQNTSGAAASMATVHPWTFQVVVLPVRIAVELASAGRLELASPTGAYCTFLGAQSPSKERLDWYNFCRQELRIRWRASDMSVAYFVYAIGTCDDLQSESVQNPVQPTDADHTESKRKCTSEPLSKGSDKEVLFVVFEGKHVAPLQSFIYELLYTKAPERSEEIAERRTTVVKVVQCYGVRLESLPIARVSILQNEIRNHGRALPNTGMQPRVRVGRSVLRRQGAAAAGSDLVRESMRPPPVTVEKNQAGNGNSNPCCRLDTATRPTEQDTKHKNPAQGRVGHRIRQIGKPCST</sequence>
<evidence type="ECO:0000256" key="1">
    <source>
        <dbReference type="SAM" id="MobiDB-lite"/>
    </source>
</evidence>
<feature type="compositionally biased region" description="Basic and acidic residues" evidence="1">
    <location>
        <begin position="146"/>
        <end position="157"/>
    </location>
</feature>
<evidence type="ECO:0000313" key="3">
    <source>
        <dbReference type="Proteomes" id="UP000076532"/>
    </source>
</evidence>
<organism evidence="2 3">
    <name type="scientific">Athelia psychrophila</name>
    <dbReference type="NCBI Taxonomy" id="1759441"/>
    <lineage>
        <taxon>Eukaryota</taxon>
        <taxon>Fungi</taxon>
        <taxon>Dikarya</taxon>
        <taxon>Basidiomycota</taxon>
        <taxon>Agaricomycotina</taxon>
        <taxon>Agaricomycetes</taxon>
        <taxon>Agaricomycetidae</taxon>
        <taxon>Atheliales</taxon>
        <taxon>Atheliaceae</taxon>
        <taxon>Athelia</taxon>
    </lineage>
</organism>
<reference evidence="2 3" key="1">
    <citation type="journal article" date="2016" name="Mol. Biol. Evol.">
        <title>Comparative Genomics of Early-Diverging Mushroom-Forming Fungi Provides Insights into the Origins of Lignocellulose Decay Capabilities.</title>
        <authorList>
            <person name="Nagy L.G."/>
            <person name="Riley R."/>
            <person name="Tritt A."/>
            <person name="Adam C."/>
            <person name="Daum C."/>
            <person name="Floudas D."/>
            <person name="Sun H."/>
            <person name="Yadav J.S."/>
            <person name="Pangilinan J."/>
            <person name="Larsson K.H."/>
            <person name="Matsuura K."/>
            <person name="Barry K."/>
            <person name="Labutti K."/>
            <person name="Kuo R."/>
            <person name="Ohm R.A."/>
            <person name="Bhattacharya S.S."/>
            <person name="Shirouzu T."/>
            <person name="Yoshinaga Y."/>
            <person name="Martin F.M."/>
            <person name="Grigoriev I.V."/>
            <person name="Hibbett D.S."/>
        </authorList>
    </citation>
    <scope>NUCLEOTIDE SEQUENCE [LARGE SCALE GENOMIC DNA]</scope>
    <source>
        <strain evidence="2 3">CBS 109695</strain>
    </source>
</reference>
<protein>
    <submittedName>
        <fullName evidence="2">Uncharacterized protein</fullName>
    </submittedName>
</protein>